<gene>
    <name evidence="4" type="ORF">HF325_003709</name>
</gene>
<proteinExistence type="inferred from homology"/>
<dbReference type="GO" id="GO:0016272">
    <property type="term" value="C:prefoldin complex"/>
    <property type="evidence" value="ECO:0007669"/>
    <property type="project" value="InterPro"/>
</dbReference>
<reference evidence="4" key="1">
    <citation type="submission" date="2020-10" db="EMBL/GenBank/DDBJ databases">
        <title>The Whole-Genome Sequence of Metschnikowia persimmonesis, a Novel Endophytic Yeast Species Isolated from Medicinal Plant Diospyros kaki Thumb.</title>
        <authorList>
            <person name="Rahmat E."/>
            <person name="Kang Y."/>
        </authorList>
    </citation>
    <scope>NUCLEOTIDE SEQUENCE</scope>
    <source>
        <strain evidence="4">KIOM G15050</strain>
    </source>
</reference>
<evidence type="ECO:0000256" key="2">
    <source>
        <dbReference type="ARBA" id="ARBA00023186"/>
    </source>
</evidence>
<evidence type="ECO:0000313" key="4">
    <source>
        <dbReference type="EMBL" id="KAF8002744.1"/>
    </source>
</evidence>
<dbReference type="GO" id="GO:0051082">
    <property type="term" value="F:unfolded protein binding"/>
    <property type="evidence" value="ECO:0007669"/>
    <property type="project" value="InterPro"/>
</dbReference>
<keyword evidence="2" id="KW-0143">Chaperone</keyword>
<comment type="similarity">
    <text evidence="1">Belongs to the prefoldin subunit beta family.</text>
</comment>
<dbReference type="PANTHER" id="PTHR13303">
    <property type="entry name" value="PREFOLDIN SUBUNIT 2"/>
    <property type="match status" value="1"/>
</dbReference>
<organism evidence="4 5">
    <name type="scientific">Metschnikowia pulcherrima</name>
    <dbReference type="NCBI Taxonomy" id="27326"/>
    <lineage>
        <taxon>Eukaryota</taxon>
        <taxon>Fungi</taxon>
        <taxon>Dikarya</taxon>
        <taxon>Ascomycota</taxon>
        <taxon>Saccharomycotina</taxon>
        <taxon>Pichiomycetes</taxon>
        <taxon>Metschnikowiaceae</taxon>
        <taxon>Metschnikowia</taxon>
    </lineage>
</organism>
<sequence>MSAKQQQQEQKVKEHQVQYNRFQELLLDLQGQLSSITSQIQEHLIVDKTLTGIPPNKREGRKCYKMIGGVLVNKSVGEVIKILDEELKELTKSKELLEKEFASCKKEMNDWMAKNKVKIVRQ</sequence>
<dbReference type="AlphaFoldDB" id="A0A8H7LBW7"/>
<dbReference type="SUPFAM" id="SSF46579">
    <property type="entry name" value="Prefoldin"/>
    <property type="match status" value="1"/>
</dbReference>
<dbReference type="GO" id="GO:0006457">
    <property type="term" value="P:protein folding"/>
    <property type="evidence" value="ECO:0007669"/>
    <property type="project" value="InterPro"/>
</dbReference>
<accession>A0A8H7LBW7</accession>
<dbReference type="Proteomes" id="UP000649328">
    <property type="component" value="Unassembled WGS sequence"/>
</dbReference>
<keyword evidence="5" id="KW-1185">Reference proteome</keyword>
<dbReference type="InterPro" id="IPR027235">
    <property type="entry name" value="PFD2"/>
</dbReference>
<dbReference type="Gene3D" id="1.10.287.370">
    <property type="match status" value="1"/>
</dbReference>
<evidence type="ECO:0008006" key="6">
    <source>
        <dbReference type="Google" id="ProtNLM"/>
    </source>
</evidence>
<evidence type="ECO:0000256" key="1">
    <source>
        <dbReference type="ARBA" id="ARBA00008045"/>
    </source>
</evidence>
<name>A0A8H7LBW7_9ASCO</name>
<evidence type="ECO:0000313" key="5">
    <source>
        <dbReference type="Proteomes" id="UP000649328"/>
    </source>
</evidence>
<protein>
    <recommendedName>
        <fullName evidence="6">Prefoldin subunit 2</fullName>
    </recommendedName>
</protein>
<dbReference type="Pfam" id="PF01920">
    <property type="entry name" value="Prefoldin_2"/>
    <property type="match status" value="1"/>
</dbReference>
<comment type="caution">
    <text evidence="4">The sequence shown here is derived from an EMBL/GenBank/DDBJ whole genome shotgun (WGS) entry which is preliminary data.</text>
</comment>
<dbReference type="OrthoDB" id="29646at2759"/>
<keyword evidence="3" id="KW-0175">Coiled coil</keyword>
<dbReference type="InterPro" id="IPR002777">
    <property type="entry name" value="PFD_beta-like"/>
</dbReference>
<dbReference type="InterPro" id="IPR009053">
    <property type="entry name" value="Prefoldin"/>
</dbReference>
<feature type="coiled-coil region" evidence="3">
    <location>
        <begin position="80"/>
        <end position="114"/>
    </location>
</feature>
<evidence type="ECO:0000256" key="3">
    <source>
        <dbReference type="SAM" id="Coils"/>
    </source>
</evidence>
<dbReference type="EMBL" id="JACBPP010000004">
    <property type="protein sequence ID" value="KAF8002744.1"/>
    <property type="molecule type" value="Genomic_DNA"/>
</dbReference>